<accession>A0AAD9N4U4</accession>
<comment type="caution">
    <text evidence="4">The sequence shown here is derived from an EMBL/GenBank/DDBJ whole genome shotgun (WGS) entry which is preliminary data.</text>
</comment>
<gene>
    <name evidence="4" type="ORF">LSH36_238g01037</name>
</gene>
<dbReference type="SUPFAM" id="SSF48452">
    <property type="entry name" value="TPR-like"/>
    <property type="match status" value="1"/>
</dbReference>
<dbReference type="Gene3D" id="2.130.10.10">
    <property type="entry name" value="YVTN repeat-like/Quinoprotein amine dehydrogenase"/>
    <property type="match status" value="2"/>
</dbReference>
<evidence type="ECO:0000313" key="5">
    <source>
        <dbReference type="Proteomes" id="UP001208570"/>
    </source>
</evidence>
<feature type="region of interest" description="Disordered" evidence="3">
    <location>
        <begin position="586"/>
        <end position="610"/>
    </location>
</feature>
<evidence type="ECO:0000313" key="4">
    <source>
        <dbReference type="EMBL" id="KAK2155498.1"/>
    </source>
</evidence>
<dbReference type="EMBL" id="JAODUP010000238">
    <property type="protein sequence ID" value="KAK2155498.1"/>
    <property type="molecule type" value="Genomic_DNA"/>
</dbReference>
<keyword evidence="1" id="KW-0853">WD repeat</keyword>
<dbReference type="PANTHER" id="PTHR15574">
    <property type="entry name" value="WD REPEAT DOMAIN-CONTAINING FAMILY"/>
    <property type="match status" value="1"/>
</dbReference>
<dbReference type="Gene3D" id="1.25.40.10">
    <property type="entry name" value="Tetratricopeptide repeat domain"/>
    <property type="match status" value="1"/>
</dbReference>
<sequence length="610" mass="68600">MALSVSVFKQIHERQYKEHKNVPFQRSAQVTPDLVNRIGLEVELEGHNGCVNCLEWNQKGTMIHKKFLPETNDSMLVTGAADCRIAVHDLNVMETTRSYTSHSGRVKRIATAPDVPFMFWSASEDGTVMQFDLREQHSPNEPNPHNVLINLNAYLGSRAEVKCIAINPLRPNLIAVGANDPYVRIYDRRMLTCHSLSYNRETMPRFTMEQDNFLFMLSTADFTLPDGSVQYYVAGHLPQKQPDYRKKYRTLASTYLTFSPDGKELLVNLGGEQIYLFDVNHCQKAEKFSIPLIAHTNGVVKEASCTNGYHLPCNGTTPGVVTALSKPSSSSDSKKTSRARFIGKPLPPPVEAIKQRANAVFEKQQYHQAILLYNTAIAKAPQSAVLYGNRAAAYMKRGWDGDLYAALRDCHSAIRLDRDHLKAHFRLAKCLFELSWTKEAADCLSFFKSKFPDYATSNAYDEMEKSSDGGDKSNSLTGRLYKPKESMLEKEKDLKDNACDYELRFCGHCNTTTDIKEANFFGSNGQYIVAGSDDGSFFLWEKSTTNIDGKKDEREVDNSDDAASANQRRMNADPLEVMLMNMGYRITGLTDGDDDDEREGGERPVQCHPS</sequence>
<dbReference type="GO" id="GO:0080008">
    <property type="term" value="C:Cul4-RING E3 ubiquitin ligase complex"/>
    <property type="evidence" value="ECO:0007669"/>
    <property type="project" value="TreeGrafter"/>
</dbReference>
<dbReference type="GO" id="GO:0045717">
    <property type="term" value="P:negative regulation of fatty acid biosynthetic process"/>
    <property type="evidence" value="ECO:0007669"/>
    <property type="project" value="TreeGrafter"/>
</dbReference>
<keyword evidence="2" id="KW-0677">Repeat</keyword>
<dbReference type="AlphaFoldDB" id="A0AAD9N4U4"/>
<reference evidence="4" key="1">
    <citation type="journal article" date="2023" name="Mol. Biol. Evol.">
        <title>Third-Generation Sequencing Reveals the Adaptive Role of the Epigenome in Three Deep-Sea Polychaetes.</title>
        <authorList>
            <person name="Perez M."/>
            <person name="Aroh O."/>
            <person name="Sun Y."/>
            <person name="Lan Y."/>
            <person name="Juniper S.K."/>
            <person name="Young C.R."/>
            <person name="Angers B."/>
            <person name="Qian P.Y."/>
        </authorList>
    </citation>
    <scope>NUCLEOTIDE SEQUENCE</scope>
    <source>
        <strain evidence="4">P08H-3</strain>
    </source>
</reference>
<dbReference type="SMART" id="SM00320">
    <property type="entry name" value="WD40"/>
    <property type="match status" value="5"/>
</dbReference>
<dbReference type="Pfam" id="PF00400">
    <property type="entry name" value="WD40"/>
    <property type="match status" value="3"/>
</dbReference>
<dbReference type="Proteomes" id="UP001208570">
    <property type="component" value="Unassembled WGS sequence"/>
</dbReference>
<keyword evidence="5" id="KW-1185">Reference proteome</keyword>
<dbReference type="InterPro" id="IPR015943">
    <property type="entry name" value="WD40/YVTN_repeat-like_dom_sf"/>
</dbReference>
<dbReference type="PANTHER" id="PTHR15574:SF40">
    <property type="entry name" value="WD AND TETRATRICOPEPTIDE REPEATS PROTEIN 1"/>
    <property type="match status" value="1"/>
</dbReference>
<dbReference type="SUPFAM" id="SSF50978">
    <property type="entry name" value="WD40 repeat-like"/>
    <property type="match status" value="1"/>
</dbReference>
<dbReference type="InterPro" id="IPR001680">
    <property type="entry name" value="WD40_rpt"/>
</dbReference>
<dbReference type="InterPro" id="IPR019734">
    <property type="entry name" value="TPR_rpt"/>
</dbReference>
<evidence type="ECO:0000256" key="1">
    <source>
        <dbReference type="ARBA" id="ARBA00022574"/>
    </source>
</evidence>
<dbReference type="SMART" id="SM00028">
    <property type="entry name" value="TPR"/>
    <property type="match status" value="2"/>
</dbReference>
<evidence type="ECO:0008006" key="6">
    <source>
        <dbReference type="Google" id="ProtNLM"/>
    </source>
</evidence>
<evidence type="ECO:0000256" key="3">
    <source>
        <dbReference type="SAM" id="MobiDB-lite"/>
    </source>
</evidence>
<feature type="region of interest" description="Disordered" evidence="3">
    <location>
        <begin position="549"/>
        <end position="571"/>
    </location>
</feature>
<dbReference type="InterPro" id="IPR011990">
    <property type="entry name" value="TPR-like_helical_dom_sf"/>
</dbReference>
<dbReference type="InterPro" id="IPR036322">
    <property type="entry name" value="WD40_repeat_dom_sf"/>
</dbReference>
<organism evidence="4 5">
    <name type="scientific">Paralvinella palmiformis</name>
    <dbReference type="NCBI Taxonomy" id="53620"/>
    <lineage>
        <taxon>Eukaryota</taxon>
        <taxon>Metazoa</taxon>
        <taxon>Spiralia</taxon>
        <taxon>Lophotrochozoa</taxon>
        <taxon>Annelida</taxon>
        <taxon>Polychaeta</taxon>
        <taxon>Sedentaria</taxon>
        <taxon>Canalipalpata</taxon>
        <taxon>Terebellida</taxon>
        <taxon>Terebelliformia</taxon>
        <taxon>Alvinellidae</taxon>
        <taxon>Paralvinella</taxon>
    </lineage>
</organism>
<dbReference type="InterPro" id="IPR045151">
    <property type="entry name" value="DCAF8"/>
</dbReference>
<dbReference type="GO" id="GO:0005737">
    <property type="term" value="C:cytoplasm"/>
    <property type="evidence" value="ECO:0007669"/>
    <property type="project" value="TreeGrafter"/>
</dbReference>
<protein>
    <recommendedName>
        <fullName evidence="6">WD and tetratricopeptide repeats protein 1</fullName>
    </recommendedName>
</protein>
<name>A0AAD9N4U4_9ANNE</name>
<evidence type="ECO:0000256" key="2">
    <source>
        <dbReference type="ARBA" id="ARBA00022737"/>
    </source>
</evidence>
<proteinExistence type="predicted"/>